<evidence type="ECO:0000313" key="1">
    <source>
        <dbReference type="EMBL" id="KKZ60923.1"/>
    </source>
</evidence>
<proteinExistence type="predicted"/>
<name>A0A0G2HSE1_9EURO</name>
<comment type="caution">
    <text evidence="1">The sequence shown here is derived from an EMBL/GenBank/DDBJ whole genome shotgun (WGS) entry which is preliminary data.</text>
</comment>
<dbReference type="Proteomes" id="UP000034164">
    <property type="component" value="Unassembled WGS sequence"/>
</dbReference>
<protein>
    <submittedName>
        <fullName evidence="1">Uncharacterized protein</fullName>
    </submittedName>
</protein>
<dbReference type="AlphaFoldDB" id="A0A0G2HSE1"/>
<dbReference type="OrthoDB" id="21678at2759"/>
<dbReference type="VEuPathDB" id="FungiDB:EMCG_04422"/>
<reference evidence="2" key="1">
    <citation type="journal article" date="2015" name="PLoS Genet.">
        <title>The dynamic genome and transcriptome of the human fungal pathogen Blastomyces and close relative Emmonsia.</title>
        <authorList>
            <person name="Munoz J.F."/>
            <person name="Gauthier G.M."/>
            <person name="Desjardins C.A."/>
            <person name="Gallo J.E."/>
            <person name="Holder J."/>
            <person name="Sullivan T.D."/>
            <person name="Marty A.J."/>
            <person name="Carmen J.C."/>
            <person name="Chen Z."/>
            <person name="Ding L."/>
            <person name="Gujja S."/>
            <person name="Magrini V."/>
            <person name="Misas E."/>
            <person name="Mitreva M."/>
            <person name="Priest M."/>
            <person name="Saif S."/>
            <person name="Whiston E.A."/>
            <person name="Young S."/>
            <person name="Zeng Q."/>
            <person name="Goldman W.E."/>
            <person name="Mardis E.R."/>
            <person name="Taylor J.W."/>
            <person name="McEwen J.G."/>
            <person name="Clay O.K."/>
            <person name="Klein B.S."/>
            <person name="Cuomo C.A."/>
        </authorList>
    </citation>
    <scope>NUCLEOTIDE SEQUENCE [LARGE SCALE GENOMIC DNA]</scope>
    <source>
        <strain evidence="2">UAMH 3008</strain>
    </source>
</reference>
<organism evidence="1 2">
    <name type="scientific">[Emmonsia] crescens</name>
    <dbReference type="NCBI Taxonomy" id="73230"/>
    <lineage>
        <taxon>Eukaryota</taxon>
        <taxon>Fungi</taxon>
        <taxon>Dikarya</taxon>
        <taxon>Ascomycota</taxon>
        <taxon>Pezizomycotina</taxon>
        <taxon>Eurotiomycetes</taxon>
        <taxon>Eurotiomycetidae</taxon>
        <taxon>Onygenales</taxon>
        <taxon>Ajellomycetaceae</taxon>
        <taxon>Emergomyces</taxon>
    </lineage>
</organism>
<sequence length="209" mass="23158">MTEAVLASPLLTPASASDISTLSELIDTLPKDPPAKFALLTSRDDTEYPTEDTNLMAARELQTTTNKRAEQAAGYAGGMCSIHLWETEVCGFDRKTERYARLLLRDNGGAIIAQPNNGLHGGKGTRIDQTWEVTSQLPYVLLIDGNGSHNNVQFRYGAHSWMSNTGGKKGQRGNPYCIQGGWDPRERAWNCAAYTKLERHKQMDCYFPC</sequence>
<dbReference type="EMBL" id="LCZI01001390">
    <property type="protein sequence ID" value="KKZ60923.1"/>
    <property type="molecule type" value="Genomic_DNA"/>
</dbReference>
<evidence type="ECO:0000313" key="2">
    <source>
        <dbReference type="Proteomes" id="UP000034164"/>
    </source>
</evidence>
<accession>A0A0G2HSE1</accession>
<gene>
    <name evidence="1" type="ORF">EMCG_04422</name>
</gene>